<gene>
    <name evidence="2" type="ORF">SRO942_LOCUS51320</name>
</gene>
<evidence type="ECO:0000259" key="1">
    <source>
        <dbReference type="Pfam" id="PF03496"/>
    </source>
</evidence>
<dbReference type="EMBL" id="CAJOBC010160043">
    <property type="protein sequence ID" value="CAF4695578.1"/>
    <property type="molecule type" value="Genomic_DNA"/>
</dbReference>
<sequence length="119" mass="13442">HGGRLRDDELEKLKNHKNQLISTNGFFSTSLSKETAFLFAGRSTDTKKQAVIYEIECNLIELNDAVIFAHIARFSDIPDEDEVLFEIGATFEVLAINHDETLNMWIVKLKTTDKGSKIA</sequence>
<feature type="domain" description="ADP ribosyltransferase" evidence="1">
    <location>
        <begin position="10"/>
        <end position="99"/>
    </location>
</feature>
<dbReference type="OrthoDB" id="10156890at2759"/>
<dbReference type="Proteomes" id="UP000681722">
    <property type="component" value="Unassembled WGS sequence"/>
</dbReference>
<dbReference type="GO" id="GO:0005576">
    <property type="term" value="C:extracellular region"/>
    <property type="evidence" value="ECO:0007669"/>
    <property type="project" value="InterPro"/>
</dbReference>
<dbReference type="Gene3D" id="3.90.176.10">
    <property type="entry name" value="Toxin ADP-ribosyltransferase, Chain A, domain 1"/>
    <property type="match status" value="1"/>
</dbReference>
<feature type="non-terminal residue" evidence="2">
    <location>
        <position position="119"/>
    </location>
</feature>
<proteinExistence type="predicted"/>
<dbReference type="SUPFAM" id="SSF56399">
    <property type="entry name" value="ADP-ribosylation"/>
    <property type="match status" value="1"/>
</dbReference>
<dbReference type="AlphaFoldDB" id="A0A8S3A851"/>
<protein>
    <recommendedName>
        <fullName evidence="1">ADP ribosyltransferase domain-containing protein</fullName>
    </recommendedName>
</protein>
<evidence type="ECO:0000313" key="3">
    <source>
        <dbReference type="Proteomes" id="UP000681722"/>
    </source>
</evidence>
<dbReference type="Pfam" id="PF03496">
    <property type="entry name" value="ADPrib_exo_Tox"/>
    <property type="match status" value="1"/>
</dbReference>
<reference evidence="2" key="1">
    <citation type="submission" date="2021-02" db="EMBL/GenBank/DDBJ databases">
        <authorList>
            <person name="Nowell W R."/>
        </authorList>
    </citation>
    <scope>NUCLEOTIDE SEQUENCE</scope>
</reference>
<dbReference type="InterPro" id="IPR003540">
    <property type="entry name" value="ADP-ribosyltransferase"/>
</dbReference>
<evidence type="ECO:0000313" key="2">
    <source>
        <dbReference type="EMBL" id="CAF4695578.1"/>
    </source>
</evidence>
<feature type="non-terminal residue" evidence="2">
    <location>
        <position position="1"/>
    </location>
</feature>
<dbReference type="PROSITE" id="PS51996">
    <property type="entry name" value="TR_MART"/>
    <property type="match status" value="1"/>
</dbReference>
<organism evidence="2 3">
    <name type="scientific">Didymodactylos carnosus</name>
    <dbReference type="NCBI Taxonomy" id="1234261"/>
    <lineage>
        <taxon>Eukaryota</taxon>
        <taxon>Metazoa</taxon>
        <taxon>Spiralia</taxon>
        <taxon>Gnathifera</taxon>
        <taxon>Rotifera</taxon>
        <taxon>Eurotatoria</taxon>
        <taxon>Bdelloidea</taxon>
        <taxon>Philodinida</taxon>
        <taxon>Philodinidae</taxon>
        <taxon>Didymodactylos</taxon>
    </lineage>
</organism>
<comment type="caution">
    <text evidence="2">The sequence shown here is derived from an EMBL/GenBank/DDBJ whole genome shotgun (WGS) entry which is preliminary data.</text>
</comment>
<accession>A0A8S3A851</accession>
<name>A0A8S3A851_9BILA</name>